<sequence length="138" mass="15064">MFEIGIVGPLTPVSENSEVPDSPSSHFSTTTSGRSNIEEDNNIEEDEPTSPSAVPFLALFNCAEGFDWILMVAGSLGAVVHGASLAVYLHLFGKIIHLFSFNSNADQVFDLFSQAWLFLLQGGLRFGVGFLRLKDKRL</sequence>
<name>A0AAP0CEM6_9ASTR</name>
<dbReference type="AlphaFoldDB" id="A0AAP0CEM6"/>
<dbReference type="Proteomes" id="UP001408789">
    <property type="component" value="Unassembled WGS sequence"/>
</dbReference>
<keyword evidence="1 5" id="KW-0812">Transmembrane</keyword>
<feature type="region of interest" description="Disordered" evidence="4">
    <location>
        <begin position="1"/>
        <end position="50"/>
    </location>
</feature>
<evidence type="ECO:0000256" key="4">
    <source>
        <dbReference type="SAM" id="MobiDB-lite"/>
    </source>
</evidence>
<keyword evidence="3 5" id="KW-0472">Membrane</keyword>
<evidence type="ECO:0000313" key="6">
    <source>
        <dbReference type="EMBL" id="KAK9055399.1"/>
    </source>
</evidence>
<feature type="transmembrane region" description="Helical" evidence="5">
    <location>
        <begin position="111"/>
        <end position="133"/>
    </location>
</feature>
<organism evidence="6 7">
    <name type="scientific">Deinandra increscens subsp. villosa</name>
    <dbReference type="NCBI Taxonomy" id="3103831"/>
    <lineage>
        <taxon>Eukaryota</taxon>
        <taxon>Viridiplantae</taxon>
        <taxon>Streptophyta</taxon>
        <taxon>Embryophyta</taxon>
        <taxon>Tracheophyta</taxon>
        <taxon>Spermatophyta</taxon>
        <taxon>Magnoliopsida</taxon>
        <taxon>eudicotyledons</taxon>
        <taxon>Gunneridae</taxon>
        <taxon>Pentapetalae</taxon>
        <taxon>asterids</taxon>
        <taxon>campanulids</taxon>
        <taxon>Asterales</taxon>
        <taxon>Asteraceae</taxon>
        <taxon>Asteroideae</taxon>
        <taxon>Heliantheae alliance</taxon>
        <taxon>Madieae</taxon>
        <taxon>Madiinae</taxon>
        <taxon>Deinandra</taxon>
    </lineage>
</organism>
<feature type="compositionally biased region" description="Acidic residues" evidence="4">
    <location>
        <begin position="38"/>
        <end position="48"/>
    </location>
</feature>
<protein>
    <submittedName>
        <fullName evidence="6">Uncharacterized protein</fullName>
    </submittedName>
</protein>
<comment type="caution">
    <text evidence="6">The sequence shown here is derived from an EMBL/GenBank/DDBJ whole genome shotgun (WGS) entry which is preliminary data.</text>
</comment>
<evidence type="ECO:0000256" key="3">
    <source>
        <dbReference type="ARBA" id="ARBA00023136"/>
    </source>
</evidence>
<keyword evidence="7" id="KW-1185">Reference proteome</keyword>
<evidence type="ECO:0000313" key="7">
    <source>
        <dbReference type="Proteomes" id="UP001408789"/>
    </source>
</evidence>
<dbReference type="GO" id="GO:0016020">
    <property type="term" value="C:membrane"/>
    <property type="evidence" value="ECO:0007669"/>
    <property type="project" value="InterPro"/>
</dbReference>
<gene>
    <name evidence="6" type="ORF">SSX86_026482</name>
</gene>
<feature type="compositionally biased region" description="Polar residues" evidence="4">
    <location>
        <begin position="13"/>
        <end position="35"/>
    </location>
</feature>
<accession>A0AAP0CEM6</accession>
<feature type="transmembrane region" description="Helical" evidence="5">
    <location>
        <begin position="68"/>
        <end position="91"/>
    </location>
</feature>
<dbReference type="InterPro" id="IPR036640">
    <property type="entry name" value="ABC1_TM_sf"/>
</dbReference>
<dbReference type="Gene3D" id="1.20.1560.10">
    <property type="entry name" value="ABC transporter type 1, transmembrane domain"/>
    <property type="match status" value="1"/>
</dbReference>
<evidence type="ECO:0000256" key="1">
    <source>
        <dbReference type="ARBA" id="ARBA00022692"/>
    </source>
</evidence>
<reference evidence="6 7" key="1">
    <citation type="submission" date="2024-04" db="EMBL/GenBank/DDBJ databases">
        <title>The reference genome of an endangered Asteraceae, Deinandra increscens subsp. villosa, native to the Central Coast of California.</title>
        <authorList>
            <person name="Guilliams M."/>
            <person name="Hasenstab-Lehman K."/>
            <person name="Meyer R."/>
            <person name="Mcevoy S."/>
        </authorList>
    </citation>
    <scope>NUCLEOTIDE SEQUENCE [LARGE SCALE GENOMIC DNA]</scope>
    <source>
        <tissue evidence="6">Leaf</tissue>
    </source>
</reference>
<keyword evidence="2 5" id="KW-1133">Transmembrane helix</keyword>
<evidence type="ECO:0000256" key="2">
    <source>
        <dbReference type="ARBA" id="ARBA00022989"/>
    </source>
</evidence>
<evidence type="ECO:0000256" key="5">
    <source>
        <dbReference type="SAM" id="Phobius"/>
    </source>
</evidence>
<proteinExistence type="predicted"/>
<dbReference type="EMBL" id="JBCNJP010000025">
    <property type="protein sequence ID" value="KAK9055399.1"/>
    <property type="molecule type" value="Genomic_DNA"/>
</dbReference>
<dbReference type="GO" id="GO:0005524">
    <property type="term" value="F:ATP binding"/>
    <property type="evidence" value="ECO:0007669"/>
    <property type="project" value="InterPro"/>
</dbReference>